<evidence type="ECO:0000256" key="6">
    <source>
        <dbReference type="ARBA" id="ARBA00022729"/>
    </source>
</evidence>
<keyword evidence="7 10" id="KW-0574">Periplasm</keyword>
<dbReference type="GO" id="GO:0044874">
    <property type="term" value="P:lipoprotein localization to outer membrane"/>
    <property type="evidence" value="ECO:0007669"/>
    <property type="project" value="UniProtKB-UniRule"/>
</dbReference>
<dbReference type="GO" id="GO:0042953">
    <property type="term" value="P:lipoprotein transport"/>
    <property type="evidence" value="ECO:0007669"/>
    <property type="project" value="InterPro"/>
</dbReference>
<accession>A0A9D7JZJ9</accession>
<dbReference type="NCBIfam" id="TIGR00547">
    <property type="entry name" value="lolA"/>
    <property type="match status" value="1"/>
</dbReference>
<comment type="function">
    <text evidence="10">Participates in the translocation of lipoproteins from the inner membrane to the outer membrane. Only forms a complex with a lipoprotein if the residue after the N-terminal Cys is not an aspartate (The Asp acts as a targeting signal to indicate that the lipoprotein should stay in the inner membrane).</text>
</comment>
<comment type="similarity">
    <text evidence="2 10">Belongs to the LolA family.</text>
</comment>
<dbReference type="HAMAP" id="MF_00240">
    <property type="entry name" value="LolA"/>
    <property type="match status" value="1"/>
</dbReference>
<name>A0A9D7JZJ9_9PROT</name>
<sequence precursor="true">MRPRLPLLPLVRSSLLCLALLVTPLAQADSLDRLRNFLEGTKTLRADFSQTVMAKSGRKPQLSSGSMAVSRPHKFRWQIERPYPQLIVGDGEKVWLYDPELKQVTVRKQGAALAGSPAALLAGEGLLALEKHFSLRDVGEKEGLEWLEATPKSTESGFELVRIGFASNAAGELRAMELTDSFGQTTSLVFSRFERNPALSASTFRFTPPAGADVLGD</sequence>
<feature type="chain" id="PRO_5039769949" description="Outer-membrane lipoprotein carrier protein" evidence="10">
    <location>
        <begin position="29"/>
        <end position="217"/>
    </location>
</feature>
<evidence type="ECO:0000313" key="11">
    <source>
        <dbReference type="EMBL" id="MBK8523645.1"/>
    </source>
</evidence>
<dbReference type="Proteomes" id="UP000886689">
    <property type="component" value="Unassembled WGS sequence"/>
</dbReference>
<dbReference type="PANTHER" id="PTHR35869">
    <property type="entry name" value="OUTER-MEMBRANE LIPOPROTEIN CARRIER PROTEIN"/>
    <property type="match status" value="1"/>
</dbReference>
<gene>
    <name evidence="10 11" type="primary">lolA</name>
    <name evidence="11" type="ORF">IPL58_05705</name>
</gene>
<evidence type="ECO:0000256" key="4">
    <source>
        <dbReference type="ARBA" id="ARBA00014035"/>
    </source>
</evidence>
<dbReference type="CDD" id="cd16325">
    <property type="entry name" value="LolA"/>
    <property type="match status" value="1"/>
</dbReference>
<feature type="signal peptide" evidence="10">
    <location>
        <begin position="1"/>
        <end position="28"/>
    </location>
</feature>
<dbReference type="EMBL" id="JADJUC010000004">
    <property type="protein sequence ID" value="MBK8523645.1"/>
    <property type="molecule type" value="Genomic_DNA"/>
</dbReference>
<dbReference type="InterPro" id="IPR004564">
    <property type="entry name" value="OM_lipoprot_carrier_LolA-like"/>
</dbReference>
<keyword evidence="6 10" id="KW-0732">Signal</keyword>
<dbReference type="Gene3D" id="2.50.20.10">
    <property type="entry name" value="Lipoprotein localisation LolA/LolB/LppX"/>
    <property type="match status" value="1"/>
</dbReference>
<dbReference type="PANTHER" id="PTHR35869:SF1">
    <property type="entry name" value="OUTER-MEMBRANE LIPOPROTEIN CARRIER PROTEIN"/>
    <property type="match status" value="1"/>
</dbReference>
<keyword evidence="11" id="KW-0449">Lipoprotein</keyword>
<evidence type="ECO:0000256" key="7">
    <source>
        <dbReference type="ARBA" id="ARBA00022764"/>
    </source>
</evidence>
<dbReference type="AlphaFoldDB" id="A0A9D7JZJ9"/>
<dbReference type="InterPro" id="IPR018323">
    <property type="entry name" value="OM_lipoprot_carrier_LolA_Pbac"/>
</dbReference>
<dbReference type="GO" id="GO:0042597">
    <property type="term" value="C:periplasmic space"/>
    <property type="evidence" value="ECO:0007669"/>
    <property type="project" value="UniProtKB-SubCell"/>
</dbReference>
<evidence type="ECO:0000256" key="1">
    <source>
        <dbReference type="ARBA" id="ARBA00004418"/>
    </source>
</evidence>
<keyword evidence="9 10" id="KW-0143">Chaperone</keyword>
<dbReference type="Pfam" id="PF03548">
    <property type="entry name" value="LolA"/>
    <property type="match status" value="1"/>
</dbReference>
<dbReference type="SUPFAM" id="SSF89392">
    <property type="entry name" value="Prokaryotic lipoproteins and lipoprotein localization factors"/>
    <property type="match status" value="1"/>
</dbReference>
<evidence type="ECO:0000256" key="5">
    <source>
        <dbReference type="ARBA" id="ARBA00022448"/>
    </source>
</evidence>
<evidence type="ECO:0000256" key="10">
    <source>
        <dbReference type="HAMAP-Rule" id="MF_00240"/>
    </source>
</evidence>
<organism evidence="11 12">
    <name type="scientific">Candidatus Proximibacter danicus</name>
    <dbReference type="NCBI Taxonomy" id="2954365"/>
    <lineage>
        <taxon>Bacteria</taxon>
        <taxon>Pseudomonadati</taxon>
        <taxon>Pseudomonadota</taxon>
        <taxon>Betaproteobacteria</taxon>
        <taxon>Candidatus Proximibacter</taxon>
    </lineage>
</organism>
<evidence type="ECO:0000256" key="8">
    <source>
        <dbReference type="ARBA" id="ARBA00022927"/>
    </source>
</evidence>
<evidence type="ECO:0000256" key="2">
    <source>
        <dbReference type="ARBA" id="ARBA00007615"/>
    </source>
</evidence>
<comment type="caution">
    <text evidence="11">The sequence shown here is derived from an EMBL/GenBank/DDBJ whole genome shotgun (WGS) entry which is preliminary data.</text>
</comment>
<keyword evidence="5 10" id="KW-0813">Transport</keyword>
<proteinExistence type="inferred from homology"/>
<dbReference type="InterPro" id="IPR029046">
    <property type="entry name" value="LolA/LolB/LppX"/>
</dbReference>
<comment type="subcellular location">
    <subcellularLocation>
        <location evidence="1 10">Periplasm</location>
    </subcellularLocation>
</comment>
<protein>
    <recommendedName>
        <fullName evidence="4 10">Outer-membrane lipoprotein carrier protein</fullName>
    </recommendedName>
</protein>
<comment type="subunit">
    <text evidence="3 10">Monomer.</text>
</comment>
<evidence type="ECO:0000313" key="12">
    <source>
        <dbReference type="Proteomes" id="UP000886689"/>
    </source>
</evidence>
<keyword evidence="8 10" id="KW-0653">Protein transport</keyword>
<evidence type="ECO:0000256" key="3">
    <source>
        <dbReference type="ARBA" id="ARBA00011245"/>
    </source>
</evidence>
<reference evidence="11" key="1">
    <citation type="submission" date="2020-10" db="EMBL/GenBank/DDBJ databases">
        <title>Connecting structure to function with the recovery of over 1000 high-quality activated sludge metagenome-assembled genomes encoding full-length rRNA genes using long-read sequencing.</title>
        <authorList>
            <person name="Singleton C.M."/>
            <person name="Petriglieri F."/>
            <person name="Kristensen J.M."/>
            <person name="Kirkegaard R.H."/>
            <person name="Michaelsen T.Y."/>
            <person name="Andersen M.H."/>
            <person name="Karst S.M."/>
            <person name="Dueholm M.S."/>
            <person name="Nielsen P.H."/>
            <person name="Albertsen M."/>
        </authorList>
    </citation>
    <scope>NUCLEOTIDE SEQUENCE</scope>
    <source>
        <strain evidence="11">Hirt_18-Q3-R61-65_BATAC.395</strain>
    </source>
</reference>
<evidence type="ECO:0000256" key="9">
    <source>
        <dbReference type="ARBA" id="ARBA00023186"/>
    </source>
</evidence>